<protein>
    <submittedName>
        <fullName evidence="5">SAM-dependent methyltransferase</fullName>
    </submittedName>
</protein>
<dbReference type="GO" id="GO:0008757">
    <property type="term" value="F:S-adenosylmethionine-dependent methyltransferase activity"/>
    <property type="evidence" value="ECO:0007669"/>
    <property type="project" value="InterPro"/>
</dbReference>
<dbReference type="SUPFAM" id="SSF53335">
    <property type="entry name" value="S-adenosyl-L-methionine-dependent methyltransferases"/>
    <property type="match status" value="1"/>
</dbReference>
<reference evidence="5 6" key="1">
    <citation type="journal article" date="2014" name="Int. J. Syst. Evol. Microbiol.">
        <title>Complete genome sequence of Corynebacterium casei LMG S-19264T (=DSM 44701T), isolated from a smear-ripened cheese.</title>
        <authorList>
            <consortium name="US DOE Joint Genome Institute (JGI-PGF)"/>
            <person name="Walter F."/>
            <person name="Albersmeier A."/>
            <person name="Kalinowski J."/>
            <person name="Ruckert C."/>
        </authorList>
    </citation>
    <scope>NUCLEOTIDE SEQUENCE [LARGE SCALE GENOMIC DNA]</scope>
    <source>
        <strain evidence="5 6">CGMCC 1.15295</strain>
    </source>
</reference>
<dbReference type="PANTHER" id="PTHR32183:SF11">
    <property type="entry name" value="THIOL METHYLTRANSFERASE 2-RELATED"/>
    <property type="match status" value="1"/>
</dbReference>
<name>A0A8J2TT70_9FLAO</name>
<evidence type="ECO:0000256" key="1">
    <source>
        <dbReference type="ARBA" id="ARBA00022553"/>
    </source>
</evidence>
<accession>A0A8J2TT70</accession>
<dbReference type="InterPro" id="IPR008854">
    <property type="entry name" value="TPMT"/>
</dbReference>
<dbReference type="GO" id="GO:0032259">
    <property type="term" value="P:methylation"/>
    <property type="evidence" value="ECO:0007669"/>
    <property type="project" value="UniProtKB-KW"/>
</dbReference>
<dbReference type="CDD" id="cd02440">
    <property type="entry name" value="AdoMet_MTases"/>
    <property type="match status" value="1"/>
</dbReference>
<evidence type="ECO:0000256" key="4">
    <source>
        <dbReference type="ARBA" id="ARBA00022691"/>
    </source>
</evidence>
<organism evidence="5 6">
    <name type="scientific">Aquaticitalea lipolytica</name>
    <dbReference type="NCBI Taxonomy" id="1247562"/>
    <lineage>
        <taxon>Bacteria</taxon>
        <taxon>Pseudomonadati</taxon>
        <taxon>Bacteroidota</taxon>
        <taxon>Flavobacteriia</taxon>
        <taxon>Flavobacteriales</taxon>
        <taxon>Flavobacteriaceae</taxon>
        <taxon>Aquaticitalea</taxon>
    </lineage>
</organism>
<keyword evidence="1" id="KW-0597">Phosphoprotein</keyword>
<evidence type="ECO:0000256" key="2">
    <source>
        <dbReference type="ARBA" id="ARBA00022603"/>
    </source>
</evidence>
<dbReference type="Pfam" id="PF05724">
    <property type="entry name" value="TPMT"/>
    <property type="match status" value="1"/>
</dbReference>
<keyword evidence="2 5" id="KW-0489">Methyltransferase</keyword>
<gene>
    <name evidence="5" type="primary">tpm</name>
    <name evidence="5" type="ORF">GCM10011531_20210</name>
</gene>
<sequence length="197" mass="23342">MKKNKLNKLFWEERYKSNDTGWDIGDISTPIESYINQLENFDLKILIPGAGNSFEAEYLWKKGFKNTYILDIAEMPLNNFKRRVPEFPENQIIHSDFFNLNDTFDLIIEQTFFCALNPELREDYIKQMNKLLVKNGKLIGLLFDFELTEDGPPFGGSKLEYINRFSKFFSIKTLEPSYNSIKPRENRELFFIFEKTN</sequence>
<dbReference type="PANTHER" id="PTHR32183">
    <property type="match status" value="1"/>
</dbReference>
<evidence type="ECO:0000256" key="3">
    <source>
        <dbReference type="ARBA" id="ARBA00022679"/>
    </source>
</evidence>
<dbReference type="AlphaFoldDB" id="A0A8J2TT70"/>
<keyword evidence="3" id="KW-0808">Transferase</keyword>
<keyword evidence="4" id="KW-0949">S-adenosyl-L-methionine</keyword>
<evidence type="ECO:0000313" key="5">
    <source>
        <dbReference type="EMBL" id="GFZ88555.1"/>
    </source>
</evidence>
<comment type="caution">
    <text evidence="5">The sequence shown here is derived from an EMBL/GenBank/DDBJ whole genome shotgun (WGS) entry which is preliminary data.</text>
</comment>
<dbReference type="Proteomes" id="UP000598120">
    <property type="component" value="Unassembled WGS sequence"/>
</dbReference>
<dbReference type="Gene3D" id="3.40.50.150">
    <property type="entry name" value="Vaccinia Virus protein VP39"/>
    <property type="match status" value="1"/>
</dbReference>
<keyword evidence="6" id="KW-1185">Reference proteome</keyword>
<dbReference type="EMBL" id="BMIC01000003">
    <property type="protein sequence ID" value="GFZ88555.1"/>
    <property type="molecule type" value="Genomic_DNA"/>
</dbReference>
<dbReference type="InterPro" id="IPR029063">
    <property type="entry name" value="SAM-dependent_MTases_sf"/>
</dbReference>
<proteinExistence type="predicted"/>
<evidence type="ECO:0000313" key="6">
    <source>
        <dbReference type="Proteomes" id="UP000598120"/>
    </source>
</evidence>
<dbReference type="PROSITE" id="PS51585">
    <property type="entry name" value="SAM_MT_TPMT"/>
    <property type="match status" value="1"/>
</dbReference>